<dbReference type="Pfam" id="PF12253">
    <property type="entry name" value="CAF1A_dimeriz"/>
    <property type="match status" value="1"/>
</dbReference>
<dbReference type="GO" id="GO:0016787">
    <property type="term" value="F:hydrolase activity"/>
    <property type="evidence" value="ECO:0007669"/>
    <property type="project" value="UniProtKB-KW"/>
</dbReference>
<dbReference type="InterPro" id="IPR014881">
    <property type="entry name" value="NOB1_Zn-bd"/>
</dbReference>
<keyword evidence="3" id="KW-0479">Metal-binding</keyword>
<dbReference type="PANTHER" id="PTHR12814">
    <property type="entry name" value="RNA-BINDING PROTEIN NOB1"/>
    <property type="match status" value="1"/>
</dbReference>
<evidence type="ECO:0000256" key="2">
    <source>
        <dbReference type="ARBA" id="ARBA00022722"/>
    </source>
</evidence>
<keyword evidence="11" id="KW-1185">Reference proteome</keyword>
<evidence type="ECO:0008006" key="12">
    <source>
        <dbReference type="Google" id="ProtNLM"/>
    </source>
</evidence>
<keyword evidence="2" id="KW-0540">Nuclease</keyword>
<comment type="similarity">
    <text evidence="1">Belongs to the NOB1 family.</text>
</comment>
<gene>
    <name evidence="10" type="ORF">MERGE_002267</name>
</gene>
<evidence type="ECO:0000259" key="7">
    <source>
        <dbReference type="Pfam" id="PF12253"/>
    </source>
</evidence>
<evidence type="ECO:0000259" key="6">
    <source>
        <dbReference type="Pfam" id="PF08772"/>
    </source>
</evidence>
<dbReference type="InterPro" id="IPR022043">
    <property type="entry name" value="CAF1A_DD"/>
</dbReference>
<evidence type="ECO:0000256" key="5">
    <source>
        <dbReference type="SAM" id="MobiDB-lite"/>
    </source>
</evidence>
<organism evidence="10 11">
    <name type="scientific">Pneumocystis wakefieldiae</name>
    <dbReference type="NCBI Taxonomy" id="38082"/>
    <lineage>
        <taxon>Eukaryota</taxon>
        <taxon>Fungi</taxon>
        <taxon>Dikarya</taxon>
        <taxon>Ascomycota</taxon>
        <taxon>Taphrinomycotina</taxon>
        <taxon>Pneumocystomycetes</taxon>
        <taxon>Pneumocystaceae</taxon>
        <taxon>Pneumocystis</taxon>
    </lineage>
</organism>
<protein>
    <recommendedName>
        <fullName evidence="12">20S-pre-rRNA D-site endonuclease NOB1</fullName>
    </recommendedName>
</protein>
<name>A0A899FWF7_9ASCO</name>
<dbReference type="FunFam" id="3.40.50.1010:FF:000020">
    <property type="entry name" value="20S-pre-rRNA D-site endonuclease NOB1"/>
    <property type="match status" value="1"/>
</dbReference>
<evidence type="ECO:0000313" key="11">
    <source>
        <dbReference type="Proteomes" id="UP000663699"/>
    </source>
</evidence>
<dbReference type="EMBL" id="CP054535">
    <property type="protein sequence ID" value="QSL64963.1"/>
    <property type="molecule type" value="Genomic_DNA"/>
</dbReference>
<dbReference type="GO" id="GO:0030688">
    <property type="term" value="C:preribosome, small subunit precursor"/>
    <property type="evidence" value="ECO:0007669"/>
    <property type="project" value="TreeGrafter"/>
</dbReference>
<dbReference type="AlphaFoldDB" id="A0A899FWF7"/>
<dbReference type="InterPro" id="IPR036283">
    <property type="entry name" value="NOB1_Zf-like_sf"/>
</dbReference>
<evidence type="ECO:0000313" key="10">
    <source>
        <dbReference type="EMBL" id="QSL64963.1"/>
    </source>
</evidence>
<evidence type="ECO:0000256" key="1">
    <source>
        <dbReference type="ARBA" id="ARBA00005858"/>
    </source>
</evidence>
<evidence type="ECO:0000259" key="8">
    <source>
        <dbReference type="Pfam" id="PF17146"/>
    </source>
</evidence>
<dbReference type="Gene3D" id="3.40.50.1010">
    <property type="entry name" value="5'-nuclease"/>
    <property type="match status" value="1"/>
</dbReference>
<feature type="domain" description="Nin one binding (NOB1) Zn-ribbon-like" evidence="6">
    <location>
        <begin position="765"/>
        <end position="836"/>
    </location>
</feature>
<dbReference type="Proteomes" id="UP000663699">
    <property type="component" value="Chromosome 4"/>
</dbReference>
<dbReference type="InterPro" id="IPR048800">
    <property type="entry name" value="Cac1-like_C"/>
</dbReference>
<dbReference type="Pfam" id="PF21796">
    <property type="entry name" value="Cac1_C"/>
    <property type="match status" value="1"/>
</dbReference>
<dbReference type="InterPro" id="IPR033411">
    <property type="entry name" value="Ribonuclease_PIN"/>
</dbReference>
<dbReference type="GO" id="GO:0046872">
    <property type="term" value="F:metal ion binding"/>
    <property type="evidence" value="ECO:0007669"/>
    <property type="project" value="UniProtKB-KW"/>
</dbReference>
<feature type="compositionally biased region" description="Acidic residues" evidence="5">
    <location>
        <begin position="331"/>
        <end position="368"/>
    </location>
</feature>
<evidence type="ECO:0000256" key="4">
    <source>
        <dbReference type="ARBA" id="ARBA00022801"/>
    </source>
</evidence>
<keyword evidence="4" id="KW-0378">Hydrolase</keyword>
<dbReference type="GO" id="GO:0031981">
    <property type="term" value="C:nuclear lumen"/>
    <property type="evidence" value="ECO:0007669"/>
    <property type="project" value="UniProtKB-ARBA"/>
</dbReference>
<dbReference type="SUPFAM" id="SSF144206">
    <property type="entry name" value="NOB1 zinc finger-like"/>
    <property type="match status" value="1"/>
</dbReference>
<sequence>MGTDSLCVAEEKTGSNPLNLGPKTQDLSAERGVEEASVKREAERREGAEESSEQSNRRRSKRIKMMSDLSAELERERREKEEREREERRAREAQRALERQRKERARREKKEKEKQLREEERERKKAEKEAKDQERNEARKRKEKKRENAEKKQDSQLKLQSFFYKTFPRENSTETKDCFSSDYEKCFIPFFVKQYALLSNQHAFVRSPDERMAIMNNMDVFLDSDLSIASPIEHLLSLFKAKPALSHRRSKSHITVKYLLQKYEQSYSTEDLLNKLKMFPMKLLQFKEDIRPPYYGTFSKPSSVLTPRNPFKIDESLLNYSYDSEAEWIEEEEGEDIDNIDDSEEEEDDAAALKEDEDDREFLDDEGEPNNTKKKVIVNLIPSVKGLYWQHSDNMNADDYELFKKFKLNSLLDINLPINPYQDYWSPESNTNNDTKFQNSTVKTTSSVLSPKPSLHFPQDLLPSFLKIIQGSTQTKVLLVETLRQKFSDISKQAIQWKLSTVARRNGKGVNDAWAVDPSVWHSMTSTYKSSCFIGALVLDSSCFISFFKLSIMDKALCFYTVPSVLTEIKDKSSCQTLSLWKDKITIRMPKPFYIEKIITFSKKTGDYEVLSVTDIHLLALTYELECEMTDNSFQSHKELDQSKIHESIEKKDMDTPINEKDLSDVSTLKDSLEEKHQDINLTNNVHQLANDLENINLKDIDDDSGWITPSNIHYHNLLSEKSNMIPVKTTKYIKVACVTNDFAIQNILLQMNLNLVSPETGLKIKTVKSWVLRCYACFKIVKDMSKKFCTECGGNTLLRTSCSMDSNGKFVIYLKRRMQWNNRGTIYPIPKPRHGSASGKGYKPIILREDQKEYQRALKYQKRKKEINLLDPDKLPDILTGKRNTYCYNVVIGMGKRNPNEKKSKLK</sequence>
<feature type="domain" description="Ribonuclease PIN" evidence="8">
    <location>
        <begin position="537"/>
        <end position="625"/>
    </location>
</feature>
<feature type="region of interest" description="Disordered" evidence="5">
    <location>
        <begin position="331"/>
        <end position="370"/>
    </location>
</feature>
<feature type="compositionally biased region" description="Basic and acidic residues" evidence="5">
    <location>
        <begin position="28"/>
        <end position="48"/>
    </location>
</feature>
<feature type="compositionally biased region" description="Basic and acidic residues" evidence="5">
    <location>
        <begin position="145"/>
        <end position="154"/>
    </location>
</feature>
<dbReference type="GO" id="GO:0005737">
    <property type="term" value="C:cytoplasm"/>
    <property type="evidence" value="ECO:0007669"/>
    <property type="project" value="UniProtKB-ARBA"/>
</dbReference>
<proteinExistence type="inferred from homology"/>
<feature type="region of interest" description="Disordered" evidence="5">
    <location>
        <begin position="1"/>
        <end position="154"/>
    </location>
</feature>
<feature type="domain" description="Chromatin assembly factor 1 subunit A dimerization" evidence="7">
    <location>
        <begin position="282"/>
        <end position="350"/>
    </location>
</feature>
<dbReference type="InterPro" id="IPR039907">
    <property type="entry name" value="NOB1"/>
</dbReference>
<feature type="compositionally biased region" description="Basic and acidic residues" evidence="5">
    <location>
        <begin position="72"/>
        <end position="137"/>
    </location>
</feature>
<accession>A0A899FWF7</accession>
<dbReference type="Gene3D" id="6.20.210.10">
    <property type="entry name" value="Nin one binding (NOB1), Zn-ribbon-like"/>
    <property type="match status" value="1"/>
</dbReference>
<dbReference type="OrthoDB" id="446759at2759"/>
<dbReference type="GO" id="GO:0004521">
    <property type="term" value="F:RNA endonuclease activity"/>
    <property type="evidence" value="ECO:0007669"/>
    <property type="project" value="UniProtKB-ARBA"/>
</dbReference>
<evidence type="ECO:0000256" key="3">
    <source>
        <dbReference type="ARBA" id="ARBA00022723"/>
    </source>
</evidence>
<feature type="domain" description="Chromatin assembly factor 1 subunit Cac1-like C-terminal" evidence="9">
    <location>
        <begin position="462"/>
        <end position="516"/>
    </location>
</feature>
<evidence type="ECO:0000259" key="9">
    <source>
        <dbReference type="Pfam" id="PF21796"/>
    </source>
</evidence>
<reference evidence="10" key="1">
    <citation type="submission" date="2020-06" db="EMBL/GenBank/DDBJ databases">
        <title>Genomes of multiple members of Pneumocystis genus reveal paths to human pathogen Pneumocystis jirovecii.</title>
        <authorList>
            <person name="Cisse O.H."/>
            <person name="Ma L."/>
            <person name="Dekker J."/>
            <person name="Khil P."/>
            <person name="Jo J."/>
            <person name="Brenchley J."/>
            <person name="Blair R."/>
            <person name="Pahar B."/>
            <person name="Chabe M."/>
            <person name="Van Rompay K.A."/>
            <person name="Keesler R."/>
            <person name="Sukura A."/>
            <person name="Hirsch V."/>
            <person name="Kutty G."/>
            <person name="Liu Y."/>
            <person name="Peng L."/>
            <person name="Chen J."/>
            <person name="Song J."/>
            <person name="Weissenbacher-Lang C."/>
            <person name="Xu J."/>
            <person name="Upham N.S."/>
            <person name="Stajich J.E."/>
            <person name="Cuomo C.A."/>
            <person name="Cushion M.T."/>
            <person name="Kovacs J.A."/>
        </authorList>
    </citation>
    <scope>NUCLEOTIDE SEQUENCE</scope>
    <source>
        <strain evidence="10">2A</strain>
    </source>
</reference>
<dbReference type="GO" id="GO:0030490">
    <property type="term" value="P:maturation of SSU-rRNA"/>
    <property type="evidence" value="ECO:0007669"/>
    <property type="project" value="TreeGrafter"/>
</dbReference>
<dbReference type="Pfam" id="PF08772">
    <property type="entry name" value="Zn_ribbon_NOB1"/>
    <property type="match status" value="1"/>
</dbReference>
<dbReference type="PANTHER" id="PTHR12814:SF2">
    <property type="entry name" value="RNA-BINDING PROTEIN NOB1"/>
    <property type="match status" value="1"/>
</dbReference>
<dbReference type="CDD" id="cd09876">
    <property type="entry name" value="PIN_Nob1-like"/>
    <property type="match status" value="1"/>
</dbReference>
<dbReference type="Pfam" id="PF17146">
    <property type="entry name" value="PIN_6"/>
    <property type="match status" value="1"/>
</dbReference>